<organism evidence="2 3">
    <name type="scientific">Candidula unifasciata</name>
    <dbReference type="NCBI Taxonomy" id="100452"/>
    <lineage>
        <taxon>Eukaryota</taxon>
        <taxon>Metazoa</taxon>
        <taxon>Spiralia</taxon>
        <taxon>Lophotrochozoa</taxon>
        <taxon>Mollusca</taxon>
        <taxon>Gastropoda</taxon>
        <taxon>Heterobranchia</taxon>
        <taxon>Euthyneura</taxon>
        <taxon>Panpulmonata</taxon>
        <taxon>Eupulmonata</taxon>
        <taxon>Stylommatophora</taxon>
        <taxon>Helicina</taxon>
        <taxon>Helicoidea</taxon>
        <taxon>Geomitridae</taxon>
        <taxon>Candidula</taxon>
    </lineage>
</organism>
<protein>
    <submittedName>
        <fullName evidence="2">Uncharacterized protein</fullName>
    </submittedName>
</protein>
<reference evidence="2" key="1">
    <citation type="submission" date="2021-04" db="EMBL/GenBank/DDBJ databases">
        <authorList>
            <consortium name="Molecular Ecology Group"/>
        </authorList>
    </citation>
    <scope>NUCLEOTIDE SEQUENCE</scope>
</reference>
<keyword evidence="3" id="KW-1185">Reference proteome</keyword>
<evidence type="ECO:0000313" key="3">
    <source>
        <dbReference type="Proteomes" id="UP000678393"/>
    </source>
</evidence>
<evidence type="ECO:0000256" key="1">
    <source>
        <dbReference type="SAM" id="MobiDB-lite"/>
    </source>
</evidence>
<accession>A0A8S3Z4J5</accession>
<evidence type="ECO:0000313" key="2">
    <source>
        <dbReference type="EMBL" id="CAG5123989.1"/>
    </source>
</evidence>
<sequence length="104" mass="11180">ELIDMAQLNLKYYQKMQMEFATEDVKDKDEPAKNNGDEKNGSTPHEDGKNGSATLDGDTKNDSMPPGDGKAVSTTDSEGKDGSMPQETDLAESAQDQAKAAPQE</sequence>
<dbReference type="EMBL" id="CAJHNH020001669">
    <property type="protein sequence ID" value="CAG5123989.1"/>
    <property type="molecule type" value="Genomic_DNA"/>
</dbReference>
<feature type="non-terminal residue" evidence="2">
    <location>
        <position position="1"/>
    </location>
</feature>
<dbReference type="Proteomes" id="UP000678393">
    <property type="component" value="Unassembled WGS sequence"/>
</dbReference>
<dbReference type="AlphaFoldDB" id="A0A8S3Z4J5"/>
<feature type="compositionally biased region" description="Basic and acidic residues" evidence="1">
    <location>
        <begin position="23"/>
        <end position="49"/>
    </location>
</feature>
<comment type="caution">
    <text evidence="2">The sequence shown here is derived from an EMBL/GenBank/DDBJ whole genome shotgun (WGS) entry which is preliminary data.</text>
</comment>
<name>A0A8S3Z4J5_9EUPU</name>
<feature type="region of interest" description="Disordered" evidence="1">
    <location>
        <begin position="23"/>
        <end position="104"/>
    </location>
</feature>
<proteinExistence type="predicted"/>
<gene>
    <name evidence="2" type="ORF">CUNI_LOCUS9547</name>
</gene>